<feature type="compositionally biased region" description="Pro residues" evidence="1">
    <location>
        <begin position="342"/>
        <end position="353"/>
    </location>
</feature>
<feature type="compositionally biased region" description="Low complexity" evidence="1">
    <location>
        <begin position="322"/>
        <end position="341"/>
    </location>
</feature>
<feature type="domain" description="Glucose-6-phosphate dehydrogenase assembly protein OpcA C-terminal" evidence="3">
    <location>
        <begin position="165"/>
        <end position="295"/>
    </location>
</feature>
<evidence type="ECO:0000313" key="4">
    <source>
        <dbReference type="EMBL" id="MCK9876587.1"/>
    </source>
</evidence>
<name>A0ABT0JYG4_9ACTN</name>
<dbReference type="Pfam" id="PF10128">
    <property type="entry name" value="OpcA_G6PD_assem"/>
    <property type="match status" value="1"/>
</dbReference>
<dbReference type="RefSeq" id="WP_248824825.1">
    <property type="nucleotide sequence ID" value="NZ_JALKFT010000010.1"/>
</dbReference>
<dbReference type="Pfam" id="PF20171">
    <property type="entry name" value="OpcA_G6PD_C"/>
    <property type="match status" value="1"/>
</dbReference>
<dbReference type="InterPro" id="IPR046801">
    <property type="entry name" value="OpcA_G6PD_N"/>
</dbReference>
<comment type="caution">
    <text evidence="4">The sequence shown here is derived from an EMBL/GenBank/DDBJ whole genome shotgun (WGS) entry which is preliminary data.</text>
</comment>
<organism evidence="4 5">
    <name type="scientific">Frankia umida</name>
    <dbReference type="NCBI Taxonomy" id="573489"/>
    <lineage>
        <taxon>Bacteria</taxon>
        <taxon>Bacillati</taxon>
        <taxon>Actinomycetota</taxon>
        <taxon>Actinomycetes</taxon>
        <taxon>Frankiales</taxon>
        <taxon>Frankiaceae</taxon>
        <taxon>Frankia</taxon>
    </lineage>
</organism>
<proteinExistence type="predicted"/>
<evidence type="ECO:0000256" key="1">
    <source>
        <dbReference type="SAM" id="MobiDB-lite"/>
    </source>
</evidence>
<dbReference type="InterPro" id="IPR046802">
    <property type="entry name" value="OpcA_G6PD_C"/>
</dbReference>
<feature type="compositionally biased region" description="Low complexity" evidence="1">
    <location>
        <begin position="372"/>
        <end position="399"/>
    </location>
</feature>
<gene>
    <name evidence="4" type="ORF">MXD59_12500</name>
</gene>
<dbReference type="PANTHER" id="PTHR38658">
    <property type="entry name" value="OXPP CYCLE PROTEIN OPCA-RELATED"/>
    <property type="match status" value="1"/>
</dbReference>
<accession>A0ABT0JYG4</accession>
<dbReference type="InterPro" id="IPR004555">
    <property type="entry name" value="G6PDH_assembly_OpcA"/>
</dbReference>
<feature type="region of interest" description="Disordered" evidence="1">
    <location>
        <begin position="317"/>
        <end position="399"/>
    </location>
</feature>
<feature type="domain" description="Glucose-6-phosphate dehydrogenase assembly protein OpcA N-terminal" evidence="2">
    <location>
        <begin position="50"/>
        <end position="160"/>
    </location>
</feature>
<sequence length="399" mass="41416">MTTLWDTTGSDVVKALAAERRAAGALAFGLALTLVAVVDEKNVREAEAAATQAASAHPCRLLLVVRRQIDAPHPRLDAEVSIGGRLGPGEAVVMRMSGRLALHAESVVLPLLAPDAPVVTWWHDEPPVRIAHDPLGVFADRRVTDVSRAPDPLAALTQRATDFAPGDTDVAWTRLSPWRTLLAAAFDAVSDQPTAVTISAGRSNPSAQLFAGWLRNRLGVAVTVRETGGDATIGGVAVELGSDRLAITRTDAHSATIARSGYPDRVLPLVEGGLGELLAEELRRLDDDVTFAEALGTWSNLPNLAGRNPHREHIWRDPMQHTPVPAGVGAATAAAPTTPAAPSAPAPTPPSAPTTPSGEGRPAAGQPKPTQRPAAGRATPGAPRRSGPAGPASRARGGA</sequence>
<evidence type="ECO:0000313" key="5">
    <source>
        <dbReference type="Proteomes" id="UP001201873"/>
    </source>
</evidence>
<evidence type="ECO:0000259" key="3">
    <source>
        <dbReference type="Pfam" id="PF20171"/>
    </source>
</evidence>
<dbReference type="PANTHER" id="PTHR38658:SF1">
    <property type="entry name" value="OXPP CYCLE PROTEIN OPCA-RELATED"/>
    <property type="match status" value="1"/>
</dbReference>
<dbReference type="Proteomes" id="UP001201873">
    <property type="component" value="Unassembled WGS sequence"/>
</dbReference>
<reference evidence="4 5" key="1">
    <citation type="submission" date="2022-04" db="EMBL/GenBank/DDBJ databases">
        <title>Genome diversity in the genus Frankia.</title>
        <authorList>
            <person name="Carlos-Shanley C."/>
            <person name="Hahn D."/>
        </authorList>
    </citation>
    <scope>NUCLEOTIDE SEQUENCE [LARGE SCALE GENOMIC DNA]</scope>
    <source>
        <strain evidence="4 5">Ag45/Mut15</strain>
    </source>
</reference>
<evidence type="ECO:0000259" key="2">
    <source>
        <dbReference type="Pfam" id="PF10128"/>
    </source>
</evidence>
<keyword evidence="5" id="KW-1185">Reference proteome</keyword>
<protein>
    <submittedName>
        <fullName evidence="4">Glucose-6-phosphate dehydrogenase assembly protein OpcA</fullName>
    </submittedName>
</protein>
<dbReference type="EMBL" id="JALKFT010000010">
    <property type="protein sequence ID" value="MCK9876587.1"/>
    <property type="molecule type" value="Genomic_DNA"/>
</dbReference>